<keyword evidence="4" id="KW-0788">Thiol protease</keyword>
<dbReference type="EMBL" id="JMIR01000009">
    <property type="protein sequence ID" value="KEO83656.1"/>
    <property type="molecule type" value="Genomic_DNA"/>
</dbReference>
<comment type="similarity">
    <text evidence="1">Belongs to the peptidase C40 family.</text>
</comment>
<comment type="caution">
    <text evidence="7">The sequence shown here is derived from an EMBL/GenBank/DDBJ whole genome shotgun (WGS) entry which is preliminary data.</text>
</comment>
<dbReference type="Gene3D" id="1.10.101.10">
    <property type="entry name" value="PGBD-like superfamily/PGBD"/>
    <property type="match status" value="1"/>
</dbReference>
<evidence type="ECO:0000313" key="8">
    <source>
        <dbReference type="Proteomes" id="UP000027931"/>
    </source>
</evidence>
<dbReference type="InterPro" id="IPR051202">
    <property type="entry name" value="Peptidase_C40"/>
</dbReference>
<dbReference type="Pfam" id="PF01471">
    <property type="entry name" value="PG_binding_1"/>
    <property type="match status" value="1"/>
</dbReference>
<dbReference type="InterPro" id="IPR000064">
    <property type="entry name" value="NLP_P60_dom"/>
</dbReference>
<evidence type="ECO:0000256" key="2">
    <source>
        <dbReference type="ARBA" id="ARBA00022670"/>
    </source>
</evidence>
<dbReference type="Proteomes" id="UP000027931">
    <property type="component" value="Unassembled WGS sequence"/>
</dbReference>
<dbReference type="InterPro" id="IPR002477">
    <property type="entry name" value="Peptidoglycan-bd-like"/>
</dbReference>
<keyword evidence="3" id="KW-0378">Hydrolase</keyword>
<dbReference type="SUPFAM" id="SSF47090">
    <property type="entry name" value="PGBD-like"/>
    <property type="match status" value="1"/>
</dbReference>
<feature type="chain" id="PRO_5001698422" description="NlpC/P60 domain-containing protein" evidence="5">
    <location>
        <begin position="28"/>
        <end position="260"/>
    </location>
</feature>
<name>A0A074LNF8_9BACL</name>
<dbReference type="OrthoDB" id="9813368at2"/>
<dbReference type="GO" id="GO:0006508">
    <property type="term" value="P:proteolysis"/>
    <property type="evidence" value="ECO:0007669"/>
    <property type="project" value="UniProtKB-KW"/>
</dbReference>
<protein>
    <recommendedName>
        <fullName evidence="6">NlpC/P60 domain-containing protein</fullName>
    </recommendedName>
</protein>
<dbReference type="GO" id="GO:0008234">
    <property type="term" value="F:cysteine-type peptidase activity"/>
    <property type="evidence" value="ECO:0007669"/>
    <property type="project" value="UniProtKB-KW"/>
</dbReference>
<dbReference type="Pfam" id="PF00877">
    <property type="entry name" value="NLPC_P60"/>
    <property type="match status" value="1"/>
</dbReference>
<keyword evidence="8" id="KW-1185">Reference proteome</keyword>
<evidence type="ECO:0000256" key="5">
    <source>
        <dbReference type="SAM" id="SignalP"/>
    </source>
</evidence>
<keyword evidence="5" id="KW-0732">Signal</keyword>
<dbReference type="InterPro" id="IPR036365">
    <property type="entry name" value="PGBD-like_sf"/>
</dbReference>
<evidence type="ECO:0000313" key="7">
    <source>
        <dbReference type="EMBL" id="KEO83656.1"/>
    </source>
</evidence>
<feature type="domain" description="NlpC/P60" evidence="6">
    <location>
        <begin position="137"/>
        <end position="260"/>
    </location>
</feature>
<proteinExistence type="inferred from homology"/>
<dbReference type="PANTHER" id="PTHR47053:SF1">
    <property type="entry name" value="MUREIN DD-ENDOPEPTIDASE MEPH-RELATED"/>
    <property type="match status" value="1"/>
</dbReference>
<feature type="signal peptide" evidence="5">
    <location>
        <begin position="1"/>
        <end position="27"/>
    </location>
</feature>
<gene>
    <name evidence="7" type="ORF">EL26_08330</name>
</gene>
<evidence type="ECO:0000256" key="1">
    <source>
        <dbReference type="ARBA" id="ARBA00007074"/>
    </source>
</evidence>
<dbReference type="STRING" id="1157490.EL26_08330"/>
<dbReference type="PANTHER" id="PTHR47053">
    <property type="entry name" value="MUREIN DD-ENDOPEPTIDASE MEPH-RELATED"/>
    <property type="match status" value="1"/>
</dbReference>
<reference evidence="7 8" key="1">
    <citation type="journal article" date="2013" name="Int. J. Syst. Evol. Microbiol.">
        <title>Tumebacillus flagellatus sp. nov., an alpha-amylase/pullulanase-producing bacterium isolated from cassava wastewater.</title>
        <authorList>
            <person name="Wang Q."/>
            <person name="Xie N."/>
            <person name="Qin Y."/>
            <person name="Shen N."/>
            <person name="Zhu J."/>
            <person name="Mi H."/>
            <person name="Huang R."/>
        </authorList>
    </citation>
    <scope>NUCLEOTIDE SEQUENCE [LARGE SCALE GENOMIC DNA]</scope>
    <source>
        <strain evidence="7 8">GST4</strain>
    </source>
</reference>
<accession>A0A074LNF8</accession>
<keyword evidence="2" id="KW-0645">Protease</keyword>
<dbReference type="eggNOG" id="COG0791">
    <property type="taxonomic scope" value="Bacteria"/>
</dbReference>
<dbReference type="AlphaFoldDB" id="A0A074LNF8"/>
<organism evidence="7 8">
    <name type="scientific">Tumebacillus flagellatus</name>
    <dbReference type="NCBI Taxonomy" id="1157490"/>
    <lineage>
        <taxon>Bacteria</taxon>
        <taxon>Bacillati</taxon>
        <taxon>Bacillota</taxon>
        <taxon>Bacilli</taxon>
        <taxon>Bacillales</taxon>
        <taxon>Alicyclobacillaceae</taxon>
        <taxon>Tumebacillus</taxon>
    </lineage>
</organism>
<evidence type="ECO:0000256" key="3">
    <source>
        <dbReference type="ARBA" id="ARBA00022801"/>
    </source>
</evidence>
<dbReference type="PROSITE" id="PS51935">
    <property type="entry name" value="NLPC_P60"/>
    <property type="match status" value="1"/>
</dbReference>
<dbReference type="RefSeq" id="WP_052036128.1">
    <property type="nucleotide sequence ID" value="NZ_JMIR01000009.1"/>
</dbReference>
<evidence type="ECO:0000259" key="6">
    <source>
        <dbReference type="PROSITE" id="PS51935"/>
    </source>
</evidence>
<dbReference type="SUPFAM" id="SSF54001">
    <property type="entry name" value="Cysteine proteinases"/>
    <property type="match status" value="1"/>
</dbReference>
<evidence type="ECO:0000256" key="4">
    <source>
        <dbReference type="ARBA" id="ARBA00022807"/>
    </source>
</evidence>
<dbReference type="InterPro" id="IPR036366">
    <property type="entry name" value="PGBDSf"/>
</dbReference>
<sequence>MKCTKKTLISLLLTLALLFDGGSNAWAATAAVEPEVDSPEQAEAGEFMPGFEKGEVESSDDEAIPAAAHNLHHGQRGPSVRQLQRNLAVLGFFKYPHQTTGYYGWYTKSSVKRFQRAYGVPVTGTYGPATRHALSRALVKHRLVHDSYRYMHIRYKWGGDNPSGFDCSGFVYFMFHKFGVHIPRATANQMFNMGKRVYKSQLQPGDLVFFSLENGHHISHVGFYIGHNKFISATNSRGIYVYSLSNRYWAPHYRGARRVY</sequence>
<dbReference type="Gene3D" id="3.90.1720.10">
    <property type="entry name" value="endopeptidase domain like (from Nostoc punctiforme)"/>
    <property type="match status" value="1"/>
</dbReference>
<dbReference type="InterPro" id="IPR038765">
    <property type="entry name" value="Papain-like_cys_pep_sf"/>
</dbReference>